<dbReference type="PANTHER" id="PTHR43201:SF5">
    <property type="entry name" value="MEDIUM-CHAIN ACYL-COA LIGASE ACSF2, MITOCHONDRIAL"/>
    <property type="match status" value="1"/>
</dbReference>
<dbReference type="InterPro" id="IPR045851">
    <property type="entry name" value="AMP-bd_C_sf"/>
</dbReference>
<gene>
    <name evidence="4" type="ORF">ACFQV2_36150</name>
</gene>
<reference evidence="5" key="1">
    <citation type="journal article" date="2019" name="Int. J. Syst. Evol. Microbiol.">
        <title>The Global Catalogue of Microorganisms (GCM) 10K type strain sequencing project: providing services to taxonomists for standard genome sequencing and annotation.</title>
        <authorList>
            <consortium name="The Broad Institute Genomics Platform"/>
            <consortium name="The Broad Institute Genome Sequencing Center for Infectious Disease"/>
            <person name="Wu L."/>
            <person name="Ma J."/>
        </authorList>
    </citation>
    <scope>NUCLEOTIDE SEQUENCE [LARGE SCALE GENOMIC DNA]</scope>
    <source>
        <strain evidence="5">JCM 17695</strain>
    </source>
</reference>
<feature type="domain" description="AMP-binding enzyme C-terminal" evidence="3">
    <location>
        <begin position="14"/>
        <end position="83"/>
    </location>
</feature>
<dbReference type="PANTHER" id="PTHR43201">
    <property type="entry name" value="ACYL-COA SYNTHETASE"/>
    <property type="match status" value="1"/>
</dbReference>
<name>A0ABW2TVV9_9PSEU</name>
<protein>
    <recommendedName>
        <fullName evidence="3">AMP-binding enzyme C-terminal domain-containing protein</fullName>
    </recommendedName>
</protein>
<keyword evidence="5" id="KW-1185">Reference proteome</keyword>
<dbReference type="InterPro" id="IPR025110">
    <property type="entry name" value="AMP-bd_C"/>
</dbReference>
<comment type="similarity">
    <text evidence="1">Belongs to the ATP-dependent AMP-binding enzyme family.</text>
</comment>
<dbReference type="Proteomes" id="UP001596512">
    <property type="component" value="Unassembled WGS sequence"/>
</dbReference>
<sequence length="100" mass="9895">MINTGGEKVSPAAVEAVLLDQPGVGEVCVVGVPDPEWGQRVAVAVVGGLPDAALAAVRTALGPAAVPRQVVAVASLPERGPGKVDRAAVAELIRLRASGG</sequence>
<evidence type="ECO:0000313" key="4">
    <source>
        <dbReference type="EMBL" id="MFC7618020.1"/>
    </source>
</evidence>
<evidence type="ECO:0000313" key="5">
    <source>
        <dbReference type="Proteomes" id="UP001596512"/>
    </source>
</evidence>
<proteinExistence type="inferred from homology"/>
<evidence type="ECO:0000259" key="3">
    <source>
        <dbReference type="Pfam" id="PF13193"/>
    </source>
</evidence>
<evidence type="ECO:0000256" key="1">
    <source>
        <dbReference type="ARBA" id="ARBA00006432"/>
    </source>
</evidence>
<evidence type="ECO:0000256" key="2">
    <source>
        <dbReference type="ARBA" id="ARBA00022598"/>
    </source>
</evidence>
<dbReference type="SUPFAM" id="SSF56801">
    <property type="entry name" value="Acetyl-CoA synthetase-like"/>
    <property type="match status" value="1"/>
</dbReference>
<organism evidence="4 5">
    <name type="scientific">Actinokineospora soli</name>
    <dbReference type="NCBI Taxonomy" id="1048753"/>
    <lineage>
        <taxon>Bacteria</taxon>
        <taxon>Bacillati</taxon>
        <taxon>Actinomycetota</taxon>
        <taxon>Actinomycetes</taxon>
        <taxon>Pseudonocardiales</taxon>
        <taxon>Pseudonocardiaceae</taxon>
        <taxon>Actinokineospora</taxon>
    </lineage>
</organism>
<dbReference type="Gene3D" id="3.30.300.30">
    <property type="match status" value="1"/>
</dbReference>
<dbReference type="EMBL" id="JBHTEY010000004">
    <property type="protein sequence ID" value="MFC7618020.1"/>
    <property type="molecule type" value="Genomic_DNA"/>
</dbReference>
<accession>A0ABW2TVV9</accession>
<dbReference type="Pfam" id="PF13193">
    <property type="entry name" value="AMP-binding_C"/>
    <property type="match status" value="1"/>
</dbReference>
<comment type="caution">
    <text evidence="4">The sequence shown here is derived from an EMBL/GenBank/DDBJ whole genome shotgun (WGS) entry which is preliminary data.</text>
</comment>
<keyword evidence="2" id="KW-0436">Ligase</keyword>